<protein>
    <recommendedName>
        <fullName evidence="1">Protein kinase domain-containing protein</fullName>
    </recommendedName>
</protein>
<proteinExistence type="predicted"/>
<organism evidence="2 3">
    <name type="scientific">Parachaetomium inaequale</name>
    <dbReference type="NCBI Taxonomy" id="2588326"/>
    <lineage>
        <taxon>Eukaryota</taxon>
        <taxon>Fungi</taxon>
        <taxon>Dikarya</taxon>
        <taxon>Ascomycota</taxon>
        <taxon>Pezizomycotina</taxon>
        <taxon>Sordariomycetes</taxon>
        <taxon>Sordariomycetidae</taxon>
        <taxon>Sordariales</taxon>
        <taxon>Chaetomiaceae</taxon>
        <taxon>Parachaetomium</taxon>
    </lineage>
</organism>
<gene>
    <name evidence="2" type="ORF">C8A01DRAFT_41609</name>
</gene>
<dbReference type="GO" id="GO:0005524">
    <property type="term" value="F:ATP binding"/>
    <property type="evidence" value="ECO:0007669"/>
    <property type="project" value="InterPro"/>
</dbReference>
<evidence type="ECO:0000313" key="3">
    <source>
        <dbReference type="Proteomes" id="UP001303115"/>
    </source>
</evidence>
<dbReference type="PROSITE" id="PS50011">
    <property type="entry name" value="PROTEIN_KINASE_DOM"/>
    <property type="match status" value="1"/>
</dbReference>
<dbReference type="EMBL" id="MU854672">
    <property type="protein sequence ID" value="KAK4031953.1"/>
    <property type="molecule type" value="Genomic_DNA"/>
</dbReference>
<evidence type="ECO:0000313" key="2">
    <source>
        <dbReference type="EMBL" id="KAK4031953.1"/>
    </source>
</evidence>
<accession>A0AAN6P557</accession>
<dbReference type="GO" id="GO:0004672">
    <property type="term" value="F:protein kinase activity"/>
    <property type="evidence" value="ECO:0007669"/>
    <property type="project" value="InterPro"/>
</dbReference>
<comment type="caution">
    <text evidence="2">The sequence shown here is derived from an EMBL/GenBank/DDBJ whole genome shotgun (WGS) entry which is preliminary data.</text>
</comment>
<name>A0AAN6P557_9PEZI</name>
<dbReference type="SUPFAM" id="SSF56112">
    <property type="entry name" value="Protein kinase-like (PK-like)"/>
    <property type="match status" value="1"/>
</dbReference>
<dbReference type="Proteomes" id="UP001303115">
    <property type="component" value="Unassembled WGS sequence"/>
</dbReference>
<keyword evidence="3" id="KW-1185">Reference proteome</keyword>
<evidence type="ECO:0000259" key="1">
    <source>
        <dbReference type="PROSITE" id="PS50011"/>
    </source>
</evidence>
<reference evidence="3" key="1">
    <citation type="journal article" date="2023" name="Mol. Phylogenet. Evol.">
        <title>Genome-scale phylogeny and comparative genomics of the fungal order Sordariales.</title>
        <authorList>
            <person name="Hensen N."/>
            <person name="Bonometti L."/>
            <person name="Westerberg I."/>
            <person name="Brannstrom I.O."/>
            <person name="Guillou S."/>
            <person name="Cros-Aarteil S."/>
            <person name="Calhoun S."/>
            <person name="Haridas S."/>
            <person name="Kuo A."/>
            <person name="Mondo S."/>
            <person name="Pangilinan J."/>
            <person name="Riley R."/>
            <person name="LaButti K."/>
            <person name="Andreopoulos B."/>
            <person name="Lipzen A."/>
            <person name="Chen C."/>
            <person name="Yan M."/>
            <person name="Daum C."/>
            <person name="Ng V."/>
            <person name="Clum A."/>
            <person name="Steindorff A."/>
            <person name="Ohm R.A."/>
            <person name="Martin F."/>
            <person name="Silar P."/>
            <person name="Natvig D.O."/>
            <person name="Lalanne C."/>
            <person name="Gautier V."/>
            <person name="Ament-Velasquez S.L."/>
            <person name="Kruys A."/>
            <person name="Hutchinson M.I."/>
            <person name="Powell A.J."/>
            <person name="Barry K."/>
            <person name="Miller A.N."/>
            <person name="Grigoriev I.V."/>
            <person name="Debuchy R."/>
            <person name="Gladieux P."/>
            <person name="Hiltunen Thoren M."/>
            <person name="Johannesson H."/>
        </authorList>
    </citation>
    <scope>NUCLEOTIDE SEQUENCE [LARGE SCALE GENOMIC DNA]</scope>
    <source>
        <strain evidence="3">CBS 284.82</strain>
    </source>
</reference>
<dbReference type="AlphaFoldDB" id="A0AAN6P557"/>
<sequence>MGILWRDLKTDNVLINEDDDAVVLNFGGGNTMGWVDHDKYDSMEGKEQRLEKIMLALRVGPD</sequence>
<dbReference type="InterPro" id="IPR011009">
    <property type="entry name" value="Kinase-like_dom_sf"/>
</dbReference>
<feature type="domain" description="Protein kinase" evidence="1">
    <location>
        <begin position="1"/>
        <end position="62"/>
    </location>
</feature>
<dbReference type="InterPro" id="IPR000719">
    <property type="entry name" value="Prot_kinase_dom"/>
</dbReference>